<dbReference type="PANTHER" id="PTHR43717">
    <property type="entry name" value="ANAEROBIC NITRIC OXIDE REDUCTASE FLAVORUBREDOXIN"/>
    <property type="match status" value="1"/>
</dbReference>
<keyword evidence="4" id="KW-1185">Reference proteome</keyword>
<dbReference type="SMART" id="SM00849">
    <property type="entry name" value="Lactamase_B"/>
    <property type="match status" value="1"/>
</dbReference>
<dbReference type="STRING" id="270498.CHK_0440"/>
<dbReference type="InterPro" id="IPR029039">
    <property type="entry name" value="Flavoprotein-like_sf"/>
</dbReference>
<dbReference type="GO" id="GO:0046872">
    <property type="term" value="F:metal ion binding"/>
    <property type="evidence" value="ECO:0007669"/>
    <property type="project" value="InterPro"/>
</dbReference>
<dbReference type="CDD" id="cd07709">
    <property type="entry name" value="flavodiiron_proteins_MBL-fold"/>
    <property type="match status" value="1"/>
</dbReference>
<comment type="caution">
    <text evidence="3">The sequence shown here is derived from an EMBL/GenBank/DDBJ whole genome shotgun (WGS) entry which is preliminary data.</text>
</comment>
<evidence type="ECO:0000313" key="3">
    <source>
        <dbReference type="EMBL" id="KKI52012.1"/>
    </source>
</evidence>
<dbReference type="GO" id="GO:0010181">
    <property type="term" value="F:FMN binding"/>
    <property type="evidence" value="ECO:0007669"/>
    <property type="project" value="InterPro"/>
</dbReference>
<dbReference type="PIRSF" id="PIRSF005243">
    <property type="entry name" value="ROO"/>
    <property type="match status" value="1"/>
</dbReference>
<dbReference type="PATRIC" id="fig|270498.16.peg.544"/>
<dbReference type="SUPFAM" id="SSF52218">
    <property type="entry name" value="Flavoproteins"/>
    <property type="match status" value="1"/>
</dbReference>
<evidence type="ECO:0000259" key="2">
    <source>
        <dbReference type="PROSITE" id="PS50902"/>
    </source>
</evidence>
<dbReference type="Pfam" id="PF00258">
    <property type="entry name" value="Flavodoxin_1"/>
    <property type="match status" value="1"/>
</dbReference>
<reference evidence="3 4" key="1">
    <citation type="submission" date="2015-04" db="EMBL/GenBank/DDBJ databases">
        <title>Draft genome sequence of bacteremic isolate Catabacter hongkongensis type strain HKU16T.</title>
        <authorList>
            <person name="Lau S.K."/>
            <person name="Teng J.L."/>
            <person name="Huang Y."/>
            <person name="Curreem S.O."/>
            <person name="Tsui S.K."/>
            <person name="Woo P.C."/>
        </authorList>
    </citation>
    <scope>NUCLEOTIDE SEQUENCE [LARGE SCALE GENOMIC DNA]</scope>
    <source>
        <strain evidence="3 4">HKU16</strain>
    </source>
</reference>
<comment type="similarity">
    <text evidence="1">In the N-terminal section; belongs to the zinc metallo-hydrolase group 3 family.</text>
</comment>
<dbReference type="Gene3D" id="3.60.15.10">
    <property type="entry name" value="Ribonuclease Z/Hydroxyacylglutathione hydrolase-like"/>
    <property type="match status" value="1"/>
</dbReference>
<dbReference type="Pfam" id="PF19583">
    <property type="entry name" value="ODP"/>
    <property type="match status" value="1"/>
</dbReference>
<dbReference type="InterPro" id="IPR008254">
    <property type="entry name" value="Flavodoxin/NO_synth"/>
</dbReference>
<dbReference type="InterPro" id="IPR036866">
    <property type="entry name" value="RibonucZ/Hydroxyglut_hydro"/>
</dbReference>
<dbReference type="Gene3D" id="3.40.50.360">
    <property type="match status" value="1"/>
</dbReference>
<dbReference type="EMBL" id="LAYJ01000045">
    <property type="protein sequence ID" value="KKI52012.1"/>
    <property type="molecule type" value="Genomic_DNA"/>
</dbReference>
<dbReference type="InterPro" id="IPR016440">
    <property type="entry name" value="Rubredoxin-O_OxRdtase"/>
</dbReference>
<dbReference type="PROSITE" id="PS50902">
    <property type="entry name" value="FLAVODOXIN_LIKE"/>
    <property type="match status" value="1"/>
</dbReference>
<protein>
    <submittedName>
        <fullName evidence="3">Putative flavoprotein</fullName>
    </submittedName>
</protein>
<evidence type="ECO:0000256" key="1">
    <source>
        <dbReference type="ARBA" id="ARBA00007121"/>
    </source>
</evidence>
<dbReference type="InterPro" id="IPR045761">
    <property type="entry name" value="ODP_dom"/>
</dbReference>
<proteinExistence type="inferred from homology"/>
<dbReference type="AlphaFoldDB" id="A0A0M2NNN8"/>
<dbReference type="SUPFAM" id="SSF56281">
    <property type="entry name" value="Metallo-hydrolase/oxidoreductase"/>
    <property type="match status" value="1"/>
</dbReference>
<dbReference type="RefSeq" id="WP_046442394.1">
    <property type="nucleotide sequence ID" value="NZ_LAYJ01000045.1"/>
</dbReference>
<organism evidence="3 4">
    <name type="scientific">Christensenella hongkongensis</name>
    <dbReference type="NCBI Taxonomy" id="270498"/>
    <lineage>
        <taxon>Bacteria</taxon>
        <taxon>Bacillati</taxon>
        <taxon>Bacillota</taxon>
        <taxon>Clostridia</taxon>
        <taxon>Christensenellales</taxon>
        <taxon>Christensenellaceae</taxon>
        <taxon>Christensenella</taxon>
    </lineage>
</organism>
<gene>
    <name evidence="3" type="ORF">CHK_0440</name>
</gene>
<sequence>MTAAPTKITDGIWWVGVQNPDLRIFDVIMRTEWGTSYNSYLIQGSEKIAVVDAVKQGFSEEQLERISAVVDPKKIDYIICNHTEPDHSGALVKLMDAAPNAVVVCSRPAKTFIKEIINRDFECIVAGDGVTLDLGNKTIEFISAPYLHWPDSIFTYVKEDAFLSSGDVFGVHYSAGQIFDDLTKLDANMIASQKYYFDVIMSPFKSYVLQAVEKIRNLKIDVIGPSHGPVLRQDPWGAVKRYENWSMPTINDPKKIYIGYVTCYGYTAKLAEKLYEGADQDGVEVEIEDVSKIAASEVAAKIHNADAFALGSPTLNRDVLKPVWDVMTSLCSYVVKGKHAAVFGTYAWSGEACKYMSERLTDLGVKVVGEAKAKLNPNEEELAAAYQLGVDLRKTVK</sequence>
<name>A0A0M2NNN8_9FIRM</name>
<feature type="domain" description="Flavodoxin-like" evidence="2">
    <location>
        <begin position="256"/>
        <end position="393"/>
    </location>
</feature>
<dbReference type="GO" id="GO:0016651">
    <property type="term" value="F:oxidoreductase activity, acting on NAD(P)H"/>
    <property type="evidence" value="ECO:0007669"/>
    <property type="project" value="UniProtKB-ARBA"/>
</dbReference>
<dbReference type="GO" id="GO:0009055">
    <property type="term" value="F:electron transfer activity"/>
    <property type="evidence" value="ECO:0007669"/>
    <property type="project" value="InterPro"/>
</dbReference>
<dbReference type="Proteomes" id="UP000034076">
    <property type="component" value="Unassembled WGS sequence"/>
</dbReference>
<dbReference type="InterPro" id="IPR001279">
    <property type="entry name" value="Metallo-B-lactamas"/>
</dbReference>
<evidence type="ECO:0000313" key="4">
    <source>
        <dbReference type="Proteomes" id="UP000034076"/>
    </source>
</evidence>
<accession>A0A0M2NNN8</accession>
<dbReference type="OrthoDB" id="9807946at2"/>
<dbReference type="PANTHER" id="PTHR43717:SF1">
    <property type="entry name" value="ANAEROBIC NITRIC OXIDE REDUCTASE FLAVORUBREDOXIN"/>
    <property type="match status" value="1"/>
</dbReference>